<dbReference type="EMBL" id="PZCM01000022">
    <property type="protein sequence ID" value="PTG25374.1"/>
    <property type="molecule type" value="Genomic_DNA"/>
</dbReference>
<dbReference type="EMBL" id="PZAO01000001">
    <property type="protein sequence ID" value="PTG71402.1"/>
    <property type="molecule type" value="Genomic_DNA"/>
</dbReference>
<evidence type="ECO:0000313" key="4">
    <source>
        <dbReference type="EMBL" id="PTG25374.1"/>
    </source>
</evidence>
<dbReference type="Proteomes" id="UP001240157">
    <property type="component" value="Unassembled WGS sequence"/>
</dbReference>
<sequence>MSNPKQFEVLEEQLDALAKKRQVGKAPSFDLLDQYYELLIDYFTTINDIDAIKQIENQPLKIHPINIEDRLSYIQQRKHHYMGYQQMKTLKQELIKMHAAYRVRFQMKNDTNNTTSETSNLE</sequence>
<reference evidence="3" key="2">
    <citation type="submission" date="2018-03" db="EMBL/GenBank/DDBJ databases">
        <authorList>
            <person name="Naushad S."/>
        </authorList>
    </citation>
    <scope>NUCLEOTIDE SEQUENCE</scope>
    <source>
        <strain evidence="4">SNUC 105</strain>
        <strain evidence="5">SNUC 1363</strain>
        <strain evidence="3">SNUC 505</strain>
    </source>
</reference>
<dbReference type="Proteomes" id="UP000242144">
    <property type="component" value="Unassembled WGS sequence"/>
</dbReference>
<dbReference type="Proteomes" id="UP000242008">
    <property type="component" value="Unassembled WGS sequence"/>
</dbReference>
<dbReference type="EMBL" id="JAVGJF010000080">
    <property type="protein sequence ID" value="MDQ7176261.1"/>
    <property type="molecule type" value="Genomic_DNA"/>
</dbReference>
<dbReference type="RefSeq" id="WP_037573717.1">
    <property type="nucleotide sequence ID" value="NZ_CP084719.1"/>
</dbReference>
<organism evidence="3 8">
    <name type="scientific">Staphylococcus chromogenes</name>
    <name type="common">Staphylococcus hyicus subsp. chromogenes</name>
    <dbReference type="NCBI Taxonomy" id="46126"/>
    <lineage>
        <taxon>Bacteria</taxon>
        <taxon>Bacillati</taxon>
        <taxon>Bacillota</taxon>
        <taxon>Bacilli</taxon>
        <taxon>Bacillales</taxon>
        <taxon>Staphylococcaceae</taxon>
        <taxon>Staphylococcus</taxon>
    </lineage>
</organism>
<gene>
    <name evidence="4" type="ORF">BU638_11205</name>
    <name evidence="3" type="ORF">BU653_01520</name>
    <name evidence="5" type="ORF">BU676_00400</name>
    <name evidence="2" type="ORF">RCF65_09685</name>
</gene>
<accession>A0AAE5W8T5</accession>
<evidence type="ECO:0000313" key="7">
    <source>
        <dbReference type="Proteomes" id="UP000242144"/>
    </source>
</evidence>
<evidence type="ECO:0000313" key="2">
    <source>
        <dbReference type="EMBL" id="MDQ7176261.1"/>
    </source>
</evidence>
<dbReference type="Pfam" id="PF21747">
    <property type="entry name" value="YpoC"/>
    <property type="match status" value="1"/>
</dbReference>
<proteinExistence type="predicted"/>
<keyword evidence="6" id="KW-1185">Reference proteome</keyword>
<evidence type="ECO:0000313" key="8">
    <source>
        <dbReference type="Proteomes" id="UP000242704"/>
    </source>
</evidence>
<dbReference type="InterPro" id="IPR048427">
    <property type="entry name" value="YpoC"/>
</dbReference>
<evidence type="ECO:0000313" key="3">
    <source>
        <dbReference type="EMBL" id="PTG16789.1"/>
    </source>
</evidence>
<dbReference type="AlphaFoldDB" id="A0AAE5W8T5"/>
<reference evidence="2 9" key="3">
    <citation type="submission" date="2023-08" db="EMBL/GenBank/DDBJ databases">
        <title>Whole genome sequencing of Staphylococcus chromogenes NNSch 2386.</title>
        <authorList>
            <person name="Kropotov V.S."/>
            <person name="Boriskina E.V."/>
            <person name="Gordinskaya N.A."/>
            <person name="Shkurkina I.S."/>
            <person name="Kryazhev D.V."/>
            <person name="Alekseeva A.E."/>
            <person name="Makhova M.A."/>
        </authorList>
    </citation>
    <scope>NUCLEOTIDE SEQUENCE [LARGE SCALE GENOMIC DNA]</scope>
    <source>
        <strain evidence="2 9">NNSch 2386</strain>
    </source>
</reference>
<evidence type="ECO:0000313" key="5">
    <source>
        <dbReference type="EMBL" id="PTG71402.1"/>
    </source>
</evidence>
<name>A0AAE5W8T5_STACR</name>
<protein>
    <recommendedName>
        <fullName evidence="1">YpoC-like domain-containing protein</fullName>
    </recommendedName>
</protein>
<reference evidence="6 7" key="1">
    <citation type="journal article" date="2016" name="Front. Microbiol.">
        <title>Comprehensive Phylogenetic Analysis of Bovine Non-aureus Staphylococci Species Based on Whole-Genome Sequencing.</title>
        <authorList>
            <person name="Naushad S."/>
            <person name="Barkema H.W."/>
            <person name="Luby C."/>
            <person name="Condas L.A."/>
            <person name="Nobrega D.B."/>
            <person name="Carson D.A."/>
            <person name="De Buck J."/>
        </authorList>
    </citation>
    <scope>NUCLEOTIDE SEQUENCE [LARGE SCALE GENOMIC DNA]</scope>
    <source>
        <strain evidence="4 7">SNUC 105</strain>
        <strain evidence="5 6">SNUC 1363</strain>
        <strain evidence="3 8">SNUC 505</strain>
    </source>
</reference>
<evidence type="ECO:0000259" key="1">
    <source>
        <dbReference type="Pfam" id="PF21747"/>
    </source>
</evidence>
<comment type="caution">
    <text evidence="3">The sequence shown here is derived from an EMBL/GenBank/DDBJ whole genome shotgun (WGS) entry which is preliminary data.</text>
</comment>
<evidence type="ECO:0000313" key="9">
    <source>
        <dbReference type="Proteomes" id="UP001240157"/>
    </source>
</evidence>
<evidence type="ECO:0000313" key="6">
    <source>
        <dbReference type="Proteomes" id="UP000242008"/>
    </source>
</evidence>
<feature type="domain" description="YpoC-like" evidence="1">
    <location>
        <begin position="5"/>
        <end position="103"/>
    </location>
</feature>
<dbReference type="EMBL" id="PZBZ01000005">
    <property type="protein sequence ID" value="PTG16789.1"/>
    <property type="molecule type" value="Genomic_DNA"/>
</dbReference>
<dbReference type="Proteomes" id="UP000242704">
    <property type="component" value="Unassembled WGS sequence"/>
</dbReference>